<organism evidence="1 2">
    <name type="scientific">Aspergillus lentulus</name>
    <dbReference type="NCBI Taxonomy" id="293939"/>
    <lineage>
        <taxon>Eukaryota</taxon>
        <taxon>Fungi</taxon>
        <taxon>Dikarya</taxon>
        <taxon>Ascomycota</taxon>
        <taxon>Pezizomycotina</taxon>
        <taxon>Eurotiomycetes</taxon>
        <taxon>Eurotiomycetidae</taxon>
        <taxon>Eurotiales</taxon>
        <taxon>Aspergillaceae</taxon>
        <taxon>Aspergillus</taxon>
        <taxon>Aspergillus subgen. Fumigati</taxon>
    </lineage>
</organism>
<keyword evidence="2" id="KW-1185">Reference proteome</keyword>
<protein>
    <recommendedName>
        <fullName evidence="3">Peptidase A2 domain-containing protein</fullName>
    </recommendedName>
</protein>
<dbReference type="Gene3D" id="2.40.70.10">
    <property type="entry name" value="Acid Proteases"/>
    <property type="match status" value="2"/>
</dbReference>
<gene>
    <name evidence="1" type="ORF">IFM60648_09893</name>
</gene>
<dbReference type="CDD" id="cd00303">
    <property type="entry name" value="retropepsin_like"/>
    <property type="match status" value="2"/>
</dbReference>
<dbReference type="Proteomes" id="UP000465220">
    <property type="component" value="Unassembled WGS sequence"/>
</dbReference>
<evidence type="ECO:0000313" key="2">
    <source>
        <dbReference type="Proteomes" id="UP000465220"/>
    </source>
</evidence>
<dbReference type="SUPFAM" id="SSF50630">
    <property type="entry name" value="Acid proteases"/>
    <property type="match status" value="2"/>
</dbReference>
<proteinExistence type="predicted"/>
<dbReference type="Pfam" id="PF13650">
    <property type="entry name" value="Asp_protease_2"/>
    <property type="match status" value="1"/>
</dbReference>
<dbReference type="InterPro" id="IPR021109">
    <property type="entry name" value="Peptidase_aspartic_dom_sf"/>
</dbReference>
<evidence type="ECO:0008006" key="3">
    <source>
        <dbReference type="Google" id="ProtNLM"/>
    </source>
</evidence>
<sequence>MADPLSLVPPLLSLTSWAVELTRRLHRTIGTFQKQREAIQQLDDELQNLEQIRFNRAALLMTPTREGIHRLANLMAQKANTNSSVIPLVSRRYFVNGELNDIPVEALPDTGADECFISRALASKFGLEPCPGSQKRIYLANNMTVLSPGMVEVPWKFTGERMIHTLNCWILPGCTHDLVLGSHFLRATQTLTKFVQRIKSEIVALPRRLRLQLLGKGSQRLLGYLDGHFTAAFPDTGSDVMLISKDFAEKLGLAIDYDGRNRLEIELGDGTTAQTNGIVKDVSWDVGGRSIRCDFHVFDDLCVDVVLSNNYLFEFRVFSDCSDYFCSNPDEVLPQLCNIRLIGRYGASLDLLEEEYLEDGMSSLY</sequence>
<dbReference type="EMBL" id="BLKI01000106">
    <property type="protein sequence ID" value="GFF92870.1"/>
    <property type="molecule type" value="Genomic_DNA"/>
</dbReference>
<comment type="caution">
    <text evidence="1">The sequence shown here is derived from an EMBL/GenBank/DDBJ whole genome shotgun (WGS) entry which is preliminary data.</text>
</comment>
<accession>A0ABQ1B345</accession>
<reference evidence="1 2" key="1">
    <citation type="submission" date="2020-01" db="EMBL/GenBank/DDBJ databases">
        <title>Draft genome sequence of Aspergillus lentulus IFM 60648.</title>
        <authorList>
            <person name="Takahashi H."/>
            <person name="Yaguchi T."/>
        </authorList>
    </citation>
    <scope>NUCLEOTIDE SEQUENCE [LARGE SCALE GENOMIC DNA]</scope>
    <source>
        <strain evidence="1 2">IFM 60648</strain>
    </source>
</reference>
<name>A0ABQ1B345_ASPLE</name>
<evidence type="ECO:0000313" key="1">
    <source>
        <dbReference type="EMBL" id="GFF92870.1"/>
    </source>
</evidence>